<sequence length="362" mass="40389">MRITHASNRKKDREWTHELAEKYISKLTEFLYDRGFLEEPEQVWNLDESAFNTAEMFDRVVGRKGMRQIYSQFDGTEKELVTILPCGNAAGLQLPFMALFSGKLHVRSRLDGTGGHCYQGVNASGTMDQLHFANYLKMVVFPAMTKTKTVLRNTLSTRARISYFENLGSSRGTVKTRHRPESPVSTAESASKNYQSIFDSLTETLKDELDIAGQKDREDILDFIKLKQRGVTPGAVLAASLQASLFSAVPKKVRREKNEHLNLDAGGLTNEPAFQSTQAAKRAAVKAAKAAQLAKRKSKESQEECQEMSGAVTEAANTARIRKSRSVKRKTSASHESAEVPHEVTHSVPARRTRAAKKPRML</sequence>
<evidence type="ECO:0000313" key="3">
    <source>
        <dbReference type="Proteomes" id="UP000186922"/>
    </source>
</evidence>
<proteinExistence type="predicted"/>
<dbReference type="EMBL" id="BDGG01000002">
    <property type="protein sequence ID" value="GAU93903.1"/>
    <property type="molecule type" value="Genomic_DNA"/>
</dbReference>
<feature type="compositionally biased region" description="Basic residues" evidence="1">
    <location>
        <begin position="349"/>
        <end position="362"/>
    </location>
</feature>
<evidence type="ECO:0008006" key="4">
    <source>
        <dbReference type="Google" id="ProtNLM"/>
    </source>
</evidence>
<dbReference type="AlphaFoldDB" id="A0A1D1V561"/>
<organism evidence="2 3">
    <name type="scientific">Ramazzottius varieornatus</name>
    <name type="common">Water bear</name>
    <name type="synonym">Tardigrade</name>
    <dbReference type="NCBI Taxonomy" id="947166"/>
    <lineage>
        <taxon>Eukaryota</taxon>
        <taxon>Metazoa</taxon>
        <taxon>Ecdysozoa</taxon>
        <taxon>Tardigrada</taxon>
        <taxon>Eutardigrada</taxon>
        <taxon>Parachela</taxon>
        <taxon>Hypsibioidea</taxon>
        <taxon>Ramazzottiidae</taxon>
        <taxon>Ramazzottius</taxon>
    </lineage>
</organism>
<reference evidence="2 3" key="1">
    <citation type="journal article" date="2016" name="Nat. Commun.">
        <title>Extremotolerant tardigrade genome and improved radiotolerance of human cultured cells by tardigrade-unique protein.</title>
        <authorList>
            <person name="Hashimoto T."/>
            <person name="Horikawa D.D."/>
            <person name="Saito Y."/>
            <person name="Kuwahara H."/>
            <person name="Kozuka-Hata H."/>
            <person name="Shin-I T."/>
            <person name="Minakuchi Y."/>
            <person name="Ohishi K."/>
            <person name="Motoyama A."/>
            <person name="Aizu T."/>
            <person name="Enomoto A."/>
            <person name="Kondo K."/>
            <person name="Tanaka S."/>
            <person name="Hara Y."/>
            <person name="Koshikawa S."/>
            <person name="Sagara H."/>
            <person name="Miura T."/>
            <person name="Yokobori S."/>
            <person name="Miyagawa K."/>
            <person name="Suzuki Y."/>
            <person name="Kubo T."/>
            <person name="Oyama M."/>
            <person name="Kohara Y."/>
            <person name="Fujiyama A."/>
            <person name="Arakawa K."/>
            <person name="Katayama T."/>
            <person name="Toyoda A."/>
            <person name="Kunieda T."/>
        </authorList>
    </citation>
    <scope>NUCLEOTIDE SEQUENCE [LARGE SCALE GENOMIC DNA]</scope>
    <source>
        <strain evidence="2 3">YOKOZUNA-1</strain>
    </source>
</reference>
<evidence type="ECO:0000256" key="1">
    <source>
        <dbReference type="SAM" id="MobiDB-lite"/>
    </source>
</evidence>
<feature type="compositionally biased region" description="Basic residues" evidence="1">
    <location>
        <begin position="320"/>
        <end position="332"/>
    </location>
</feature>
<feature type="compositionally biased region" description="Basic and acidic residues" evidence="1">
    <location>
        <begin position="336"/>
        <end position="345"/>
    </location>
</feature>
<accession>A0A1D1V561</accession>
<keyword evidence="3" id="KW-1185">Reference proteome</keyword>
<name>A0A1D1V561_RAMVA</name>
<evidence type="ECO:0000313" key="2">
    <source>
        <dbReference type="EMBL" id="GAU93903.1"/>
    </source>
</evidence>
<gene>
    <name evidence="2" type="primary">RvY_05766-1</name>
    <name evidence="2" type="synonym">RvY_05766.1</name>
    <name evidence="2" type="ORF">RvY_05766</name>
</gene>
<protein>
    <recommendedName>
        <fullName evidence="4">DDE-1 domain-containing protein</fullName>
    </recommendedName>
</protein>
<dbReference type="Proteomes" id="UP000186922">
    <property type="component" value="Unassembled WGS sequence"/>
</dbReference>
<comment type="caution">
    <text evidence="2">The sequence shown here is derived from an EMBL/GenBank/DDBJ whole genome shotgun (WGS) entry which is preliminary data.</text>
</comment>
<feature type="region of interest" description="Disordered" evidence="1">
    <location>
        <begin position="297"/>
        <end position="362"/>
    </location>
</feature>